<sequence>MSPTPRVPVVPASFFGMVLGLAGLGGSWRAAHLAWGLPLWPGEALMATAAAVWAVLVVLYLAKWLGARAAAMAEAAHPIQCCFVGLIGVATMLVAGGIAPYSRGAALVLYAAGAVFTLGFAVWRTGGLWLGERSPEHSTPVLYLPTVAGSFVAGTVGAALGLADLGQFFFGAGLFGWLAIESVLLHRMLTSPNMASALRPTLGIQLAPPVVGAVTLISIAPTAPPLFAHAMIGYGLLQALILLRLLPWILREPIAPSYWAFTFGITALATAPTRLVALGDDGSVTFLAPILFIFANAVVLLVAAGTVYLAAQGRLLPASPSAAAAATPK</sequence>
<feature type="transmembrane region" description="Helical" evidence="5">
    <location>
        <begin position="107"/>
        <end position="130"/>
    </location>
</feature>
<evidence type="ECO:0000256" key="5">
    <source>
        <dbReference type="SAM" id="Phobius"/>
    </source>
</evidence>
<proteinExistence type="predicted"/>
<dbReference type="AlphaFoldDB" id="A0A9W6K1Z1"/>
<dbReference type="PANTHER" id="PTHR37955:SF1">
    <property type="entry name" value="DEP DOMAIN-CONTAINING PROTEIN"/>
    <property type="match status" value="1"/>
</dbReference>
<dbReference type="GO" id="GO:0005886">
    <property type="term" value="C:plasma membrane"/>
    <property type="evidence" value="ECO:0007669"/>
    <property type="project" value="TreeGrafter"/>
</dbReference>
<comment type="caution">
    <text evidence="6">The sequence shown here is derived from an EMBL/GenBank/DDBJ whole genome shotgun (WGS) entry which is preliminary data.</text>
</comment>
<keyword evidence="4 5" id="KW-0472">Membrane</keyword>
<accession>A0A9W6K1Z1</accession>
<feature type="transmembrane region" description="Helical" evidence="5">
    <location>
        <begin position="258"/>
        <end position="278"/>
    </location>
</feature>
<evidence type="ECO:0000256" key="2">
    <source>
        <dbReference type="ARBA" id="ARBA00022692"/>
    </source>
</evidence>
<dbReference type="InterPro" id="IPR038665">
    <property type="entry name" value="Voltage-dep_anion_channel_sf"/>
</dbReference>
<name>A0A9W6K1Z1_9HYPH</name>
<evidence type="ECO:0000256" key="4">
    <source>
        <dbReference type="ARBA" id="ARBA00023136"/>
    </source>
</evidence>
<feature type="transmembrane region" description="Helical" evidence="5">
    <location>
        <begin position="7"/>
        <end position="24"/>
    </location>
</feature>
<reference evidence="6" key="1">
    <citation type="journal article" date="2014" name="Int. J. Syst. Evol. Microbiol.">
        <title>Complete genome sequence of Corynebacterium casei LMG S-19264T (=DSM 44701T), isolated from a smear-ripened cheese.</title>
        <authorList>
            <consortium name="US DOE Joint Genome Institute (JGI-PGF)"/>
            <person name="Walter F."/>
            <person name="Albersmeier A."/>
            <person name="Kalinowski J."/>
            <person name="Ruckert C."/>
        </authorList>
    </citation>
    <scope>NUCLEOTIDE SEQUENCE</scope>
    <source>
        <strain evidence="6">VKM B-2789</strain>
    </source>
</reference>
<feature type="transmembrane region" description="Helical" evidence="5">
    <location>
        <begin position="83"/>
        <end position="101"/>
    </location>
</feature>
<keyword evidence="3 5" id="KW-1133">Transmembrane helix</keyword>
<feature type="transmembrane region" description="Helical" evidence="5">
    <location>
        <begin position="290"/>
        <end position="311"/>
    </location>
</feature>
<organism evidence="6 7">
    <name type="scientific">Ancylobacter defluvii</name>
    <dbReference type="NCBI Taxonomy" id="1282440"/>
    <lineage>
        <taxon>Bacteria</taxon>
        <taxon>Pseudomonadati</taxon>
        <taxon>Pseudomonadota</taxon>
        <taxon>Alphaproteobacteria</taxon>
        <taxon>Hyphomicrobiales</taxon>
        <taxon>Xanthobacteraceae</taxon>
        <taxon>Ancylobacter</taxon>
    </lineage>
</organism>
<dbReference type="Pfam" id="PF03595">
    <property type="entry name" value="SLAC1"/>
    <property type="match status" value="1"/>
</dbReference>
<gene>
    <name evidence="6" type="ORF">GCM10017653_35330</name>
</gene>
<dbReference type="NCBIfam" id="NF008032">
    <property type="entry name" value="PRK10764.1"/>
    <property type="match status" value="1"/>
</dbReference>
<evidence type="ECO:0000256" key="1">
    <source>
        <dbReference type="ARBA" id="ARBA00004141"/>
    </source>
</evidence>
<dbReference type="GO" id="GO:0046583">
    <property type="term" value="F:monoatomic cation efflux transmembrane transporter activity"/>
    <property type="evidence" value="ECO:0007669"/>
    <property type="project" value="TreeGrafter"/>
</dbReference>
<evidence type="ECO:0000256" key="3">
    <source>
        <dbReference type="ARBA" id="ARBA00022989"/>
    </source>
</evidence>
<evidence type="ECO:0000313" key="7">
    <source>
        <dbReference type="Proteomes" id="UP001143330"/>
    </source>
</evidence>
<feature type="transmembrane region" description="Helical" evidence="5">
    <location>
        <begin position="142"/>
        <end position="162"/>
    </location>
</feature>
<feature type="transmembrane region" description="Helical" evidence="5">
    <location>
        <begin position="168"/>
        <end position="189"/>
    </location>
</feature>
<feature type="transmembrane region" description="Helical" evidence="5">
    <location>
        <begin position="226"/>
        <end position="246"/>
    </location>
</feature>
<dbReference type="RefSeq" id="WP_213361520.1">
    <property type="nucleotide sequence ID" value="NZ_BSFM01000016.1"/>
</dbReference>
<comment type="subcellular location">
    <subcellularLocation>
        <location evidence="1">Membrane</location>
        <topology evidence="1">Multi-pass membrane protein</topology>
    </subcellularLocation>
</comment>
<dbReference type="Gene3D" id="1.50.10.150">
    <property type="entry name" value="Voltage-dependent anion channel"/>
    <property type="match status" value="1"/>
</dbReference>
<feature type="transmembrane region" description="Helical" evidence="5">
    <location>
        <begin position="201"/>
        <end position="220"/>
    </location>
</feature>
<protein>
    <submittedName>
        <fullName evidence="6">Dicarboxylate transporter/tellurite-resistance protein TehA</fullName>
    </submittedName>
</protein>
<dbReference type="InterPro" id="IPR052951">
    <property type="entry name" value="Tellurite_res_ion_channel"/>
</dbReference>
<keyword evidence="2 5" id="KW-0812">Transmembrane</keyword>
<feature type="transmembrane region" description="Helical" evidence="5">
    <location>
        <begin position="44"/>
        <end position="62"/>
    </location>
</feature>
<keyword evidence="7" id="KW-1185">Reference proteome</keyword>
<dbReference type="InterPro" id="IPR004695">
    <property type="entry name" value="SLAC1/Mae1/Ssu1/TehA"/>
</dbReference>
<dbReference type="PANTHER" id="PTHR37955">
    <property type="entry name" value="TELLURITE RESISTANCE PROTEIN TEHA"/>
    <property type="match status" value="1"/>
</dbReference>
<evidence type="ECO:0000313" key="6">
    <source>
        <dbReference type="EMBL" id="GLK85463.1"/>
    </source>
</evidence>
<dbReference type="EMBL" id="BSFM01000016">
    <property type="protein sequence ID" value="GLK85463.1"/>
    <property type="molecule type" value="Genomic_DNA"/>
</dbReference>
<reference evidence="6" key="2">
    <citation type="submission" date="2023-01" db="EMBL/GenBank/DDBJ databases">
        <authorList>
            <person name="Sun Q."/>
            <person name="Evtushenko L."/>
        </authorList>
    </citation>
    <scope>NUCLEOTIDE SEQUENCE</scope>
    <source>
        <strain evidence="6">VKM B-2789</strain>
    </source>
</reference>
<dbReference type="Proteomes" id="UP001143330">
    <property type="component" value="Unassembled WGS sequence"/>
</dbReference>